<dbReference type="Proteomes" id="UP000218702">
    <property type="component" value="Chromosome"/>
</dbReference>
<evidence type="ECO:0000313" key="2">
    <source>
        <dbReference type="Proteomes" id="UP000218702"/>
    </source>
</evidence>
<gene>
    <name evidence="1" type="ORF">NIES806_40430</name>
</gene>
<evidence type="ECO:0008006" key="3">
    <source>
        <dbReference type="Google" id="ProtNLM"/>
    </source>
</evidence>
<dbReference type="EMBL" id="AP018316">
    <property type="protein sequence ID" value="BAZ87812.1"/>
    <property type="molecule type" value="Genomic_DNA"/>
</dbReference>
<name>A0A1Z4V8D8_9CYAN</name>
<sequence>MGLFDQILGAVSNSTQPGGLDNLVNIATTVKQLGNGVGADSSTMQSVLSVVGKQVQSSLQAKQATDGSEAVQDLVNQFAGTSAHSQAVDTLFSSDIQAQVAETAAQGTSLDVNTIQQLLPTLVPLILSFLQSGGNPLLNKFLDADGDGDVDITDAIKLASKFLRI</sequence>
<dbReference type="RefSeq" id="WP_096670029.1">
    <property type="nucleotide sequence ID" value="NZ_AP018316.1"/>
</dbReference>
<proteinExistence type="predicted"/>
<reference evidence="1 2" key="1">
    <citation type="submission" date="2017-06" db="EMBL/GenBank/DDBJ databases">
        <title>Genome sequencing of cyanobaciteial culture collection at National Institute for Environmental Studies (NIES).</title>
        <authorList>
            <person name="Hirose Y."/>
            <person name="Shimura Y."/>
            <person name="Fujisawa T."/>
            <person name="Nakamura Y."/>
            <person name="Kawachi M."/>
        </authorList>
    </citation>
    <scope>NUCLEOTIDE SEQUENCE [LARGE SCALE GENOMIC DNA]</scope>
    <source>
        <strain evidence="1 2">NIES-806</strain>
    </source>
</reference>
<organism evidence="1 2">
    <name type="scientific">Dolichospermum compactum NIES-806</name>
    <dbReference type="NCBI Taxonomy" id="1973481"/>
    <lineage>
        <taxon>Bacteria</taxon>
        <taxon>Bacillati</taxon>
        <taxon>Cyanobacteriota</taxon>
        <taxon>Cyanophyceae</taxon>
        <taxon>Nostocales</taxon>
        <taxon>Aphanizomenonaceae</taxon>
        <taxon>Dolichospermum</taxon>
        <taxon>Dolichospermum compactum</taxon>
    </lineage>
</organism>
<accession>A0A1Z4V8D8</accession>
<protein>
    <recommendedName>
        <fullName evidence="3">DUF937 domain-containing protein</fullName>
    </recommendedName>
</protein>
<evidence type="ECO:0000313" key="1">
    <source>
        <dbReference type="EMBL" id="BAZ87812.1"/>
    </source>
</evidence>
<dbReference type="AlphaFoldDB" id="A0A1Z4V8D8"/>
<dbReference type="OrthoDB" id="530933at2"/>
<dbReference type="KEGG" id="dcm:NIES806_40430"/>
<keyword evidence="2" id="KW-1185">Reference proteome</keyword>